<dbReference type="InterPro" id="IPR000408">
    <property type="entry name" value="Reg_chr_condens"/>
</dbReference>
<dbReference type="GO" id="GO:0061630">
    <property type="term" value="F:ubiquitin protein ligase activity"/>
    <property type="evidence" value="ECO:0007669"/>
    <property type="project" value="TreeGrafter"/>
</dbReference>
<evidence type="ECO:0000256" key="2">
    <source>
        <dbReference type="ARBA" id="ARBA00022737"/>
    </source>
</evidence>
<dbReference type="GO" id="GO:0006511">
    <property type="term" value="P:ubiquitin-dependent protein catabolic process"/>
    <property type="evidence" value="ECO:0007669"/>
    <property type="project" value="TreeGrafter"/>
</dbReference>
<dbReference type="FunFam" id="3.30.2410.10:FF:000003">
    <property type="entry name" value="probable E3 ubiquitin-protein ligase HERC4 isoform X1"/>
    <property type="match status" value="1"/>
</dbReference>
<feature type="repeat" description="RCC1" evidence="5">
    <location>
        <begin position="226"/>
        <end position="277"/>
    </location>
</feature>
<evidence type="ECO:0000256" key="3">
    <source>
        <dbReference type="ARBA" id="ARBA00022786"/>
    </source>
</evidence>
<feature type="repeat" description="RCC1" evidence="5">
    <location>
        <begin position="174"/>
        <end position="225"/>
    </location>
</feature>
<dbReference type="Proteomes" id="UP001501940">
    <property type="component" value="Chromosome 3"/>
</dbReference>
<dbReference type="SUPFAM" id="SSF56204">
    <property type="entry name" value="Hect, E3 ligase catalytic domain"/>
    <property type="match status" value="1"/>
</dbReference>
<feature type="repeat" description="RCC1" evidence="5">
    <location>
        <begin position="135"/>
        <end position="173"/>
    </location>
</feature>
<dbReference type="Gene3D" id="3.30.2160.10">
    <property type="entry name" value="Hect, E3 ligase catalytic domain"/>
    <property type="match status" value="1"/>
</dbReference>
<feature type="active site" description="Glycyl thioester intermediate" evidence="4">
    <location>
        <position position="948"/>
    </location>
</feature>
<reference evidence="7" key="2">
    <citation type="submission" date="2025-08" db="UniProtKB">
        <authorList>
            <consortium name="Ensembl"/>
        </authorList>
    </citation>
    <scope>IDENTIFICATION</scope>
</reference>
<dbReference type="PROSITE" id="PS00626">
    <property type="entry name" value="RCC1_2"/>
    <property type="match status" value="3"/>
</dbReference>
<dbReference type="GO" id="GO:0005737">
    <property type="term" value="C:cytoplasm"/>
    <property type="evidence" value="ECO:0007669"/>
    <property type="project" value="TreeGrafter"/>
</dbReference>
<dbReference type="Ensembl" id="ENSAOCT00000067920.1">
    <property type="protein sequence ID" value="ENSAOCP00000072345.1"/>
    <property type="gene ID" value="ENSAOCG00000032644.1"/>
</dbReference>
<dbReference type="PANTHER" id="PTHR45622:SF73">
    <property type="entry name" value="E3 UBIQUITIN-PROTEIN LIGASE HERC4-LIKE ISOFORM X1-RELATED"/>
    <property type="match status" value="1"/>
</dbReference>
<dbReference type="InterPro" id="IPR035983">
    <property type="entry name" value="Hect_E3_ubiquitin_ligase"/>
</dbReference>
<evidence type="ECO:0000259" key="6">
    <source>
        <dbReference type="PROSITE" id="PS50237"/>
    </source>
</evidence>
<protein>
    <recommendedName>
        <fullName evidence="6">HECT domain-containing protein</fullName>
    </recommendedName>
</protein>
<dbReference type="PROSITE" id="PS50237">
    <property type="entry name" value="HECT"/>
    <property type="match status" value="1"/>
</dbReference>
<dbReference type="PRINTS" id="PR00633">
    <property type="entry name" value="RCCNDNSATION"/>
</dbReference>
<dbReference type="Gene3D" id="3.30.2410.10">
    <property type="entry name" value="Hect, E3 ligase catalytic domain"/>
    <property type="match status" value="1"/>
</dbReference>
<dbReference type="AlphaFoldDB" id="A0AAQ6A8Q9"/>
<dbReference type="GeneTree" id="ENSGT00940000163989"/>
<dbReference type="InterPro" id="IPR058923">
    <property type="entry name" value="RCC1-like_dom"/>
</dbReference>
<dbReference type="SMART" id="SM00119">
    <property type="entry name" value="HECTc"/>
    <property type="match status" value="1"/>
</dbReference>
<evidence type="ECO:0000313" key="7">
    <source>
        <dbReference type="Ensembl" id="ENSAOCP00000072345.1"/>
    </source>
</evidence>
<reference evidence="7" key="3">
    <citation type="submission" date="2025-09" db="UniProtKB">
        <authorList>
            <consortium name="Ensembl"/>
        </authorList>
    </citation>
    <scope>IDENTIFICATION</scope>
</reference>
<dbReference type="SUPFAM" id="SSF50985">
    <property type="entry name" value="RCC1/BLIP-II"/>
    <property type="match status" value="1"/>
</dbReference>
<sequence>MFLWGEDRHQGFRWKNASNIPAGDRVRFLKLSFQVSDLSAGQSVVAFIKTTGEASVIRTDAAGRVGKQKFVGGEMEAVGCGDDAVITLLSQSGEVFCVDTMKTPFILRPLGALSNIPVTQVACGNQHTVVLTKGGQVYTWTRDSSPRTVRTLAAMPLVQVAAGGDQSFVLSVSGGVFSWGRNDCGQLGLGDKTDRNTPTPVRFLNMKKTVHISCGQKHTAVLTKDGAVFTFGSGRFGQLGHNSVGDELRPRLVAELWGVKVCRIACGRHHTLVLTDSRKVFSFGCGEQGQLGHGEESHPSVPLPVQLPQDTTNGFIIQNIYAGANCSFATCSTHQDKGSSCTENNVTQFDSIENMTDKWASQCDSKSWAKIKQDIHRMVSSAAWMNRSFLNRSKDKHFQTSPNSCGLDLSLTQRVFEKLVKTDAVSSEVEAAVLKLLQSLDEEPVGLEGLRIFLILTELLYAIQKQKEQQNMKLAEAMAAAVQRLSAESLQIIGDWWSSLQPSTMIRHVQAWKNVLSRLLSVVPVPSAVWPSVQNVLRILQNMHNANKDKKKIPEATFGAEINQQFLVEDLRLWRATIVNKGEPLLLSSFPFVMDLKSKRMVFDTNASWTMSEHQAPRYMAPYGFVPVLNPYFELNLKRASLLEGTFMQLGAAQHSSFKKPLVVYFDGDTKVTDVYKRDFFHHLFPDLMSAELGMFMFNDNGTLAWFSSNVTEESRKRIYLFGVLCGLALYNQSMVYLPFPLVLFKKLLGVEPTLQDMMEFSTDYGRVLQSYLTYEDDVLENLEQPFSFPWDGKEVDLDPQNPAKTVTGQNKKEYVDACVNHAFNTSVESSFQEFQRGFFQVCERRLVQLFQPEELQGVLAGRDQYDWAKFKRNTVYEPEFHLHHPTIQMFWEVFDELTEDQKKDFLWFLTGFRRFPVRGSDQKNMLVRVKLIQEGSDDEHRPESLTCHSILELPLYSSKEVMRDRLTTALIPDRGFSG</sequence>
<dbReference type="Gene3D" id="3.90.1750.10">
    <property type="entry name" value="Hect, E3 ligase catalytic domains"/>
    <property type="match status" value="1"/>
</dbReference>
<keyword evidence="2" id="KW-0677">Repeat</keyword>
<evidence type="ECO:0000313" key="8">
    <source>
        <dbReference type="Proteomes" id="UP001501940"/>
    </source>
</evidence>
<proteinExistence type="predicted"/>
<feature type="repeat" description="RCC1" evidence="5">
    <location>
        <begin position="73"/>
        <end position="134"/>
    </location>
</feature>
<dbReference type="InterPro" id="IPR000569">
    <property type="entry name" value="HECT_dom"/>
</dbReference>
<evidence type="ECO:0000256" key="5">
    <source>
        <dbReference type="PROSITE-ProRule" id="PRU00235"/>
    </source>
</evidence>
<organism evidence="7 8">
    <name type="scientific">Amphiprion ocellaris</name>
    <name type="common">Clown anemonefish</name>
    <dbReference type="NCBI Taxonomy" id="80972"/>
    <lineage>
        <taxon>Eukaryota</taxon>
        <taxon>Metazoa</taxon>
        <taxon>Chordata</taxon>
        <taxon>Craniata</taxon>
        <taxon>Vertebrata</taxon>
        <taxon>Euteleostomi</taxon>
        <taxon>Actinopterygii</taxon>
        <taxon>Neopterygii</taxon>
        <taxon>Teleostei</taxon>
        <taxon>Neoteleostei</taxon>
        <taxon>Acanthomorphata</taxon>
        <taxon>Ovalentaria</taxon>
        <taxon>Pomacentridae</taxon>
        <taxon>Amphiprion</taxon>
    </lineage>
</organism>
<name>A0AAQ6A8Q9_AMPOC</name>
<evidence type="ECO:0000256" key="1">
    <source>
        <dbReference type="ARBA" id="ARBA00022679"/>
    </source>
</evidence>
<dbReference type="PROSITE" id="PS50012">
    <property type="entry name" value="RCC1_3"/>
    <property type="match status" value="5"/>
</dbReference>
<dbReference type="InterPro" id="IPR009091">
    <property type="entry name" value="RCC1/BLIP-II"/>
</dbReference>
<evidence type="ECO:0000256" key="4">
    <source>
        <dbReference type="PROSITE-ProRule" id="PRU00104"/>
    </source>
</evidence>
<keyword evidence="1" id="KW-0808">Transferase</keyword>
<feature type="domain" description="HECT" evidence="6">
    <location>
        <begin position="654"/>
        <end position="979"/>
    </location>
</feature>
<feature type="repeat" description="RCC1" evidence="5">
    <location>
        <begin position="278"/>
        <end position="333"/>
    </location>
</feature>
<dbReference type="GO" id="GO:0016567">
    <property type="term" value="P:protein ubiquitination"/>
    <property type="evidence" value="ECO:0007669"/>
    <property type="project" value="TreeGrafter"/>
</dbReference>
<gene>
    <name evidence="7" type="primary">SHLD2</name>
</gene>
<dbReference type="InterPro" id="IPR051709">
    <property type="entry name" value="Ub-ligase/GTPase-reg"/>
</dbReference>
<dbReference type="Pfam" id="PF25390">
    <property type="entry name" value="WD40_RLD"/>
    <property type="match status" value="1"/>
</dbReference>
<reference evidence="7 8" key="1">
    <citation type="submission" date="2022-01" db="EMBL/GenBank/DDBJ databases">
        <title>A chromosome-scale genome assembly of the false clownfish, Amphiprion ocellaris.</title>
        <authorList>
            <person name="Ryu T."/>
        </authorList>
    </citation>
    <scope>NUCLEOTIDE SEQUENCE [LARGE SCALE GENOMIC DNA]</scope>
</reference>
<keyword evidence="8" id="KW-1185">Reference proteome</keyword>
<dbReference type="Pfam" id="PF00632">
    <property type="entry name" value="HECT"/>
    <property type="match status" value="1"/>
</dbReference>
<dbReference type="PANTHER" id="PTHR45622">
    <property type="entry name" value="UBIQUITIN-PROTEIN LIGASE E3A-RELATED"/>
    <property type="match status" value="1"/>
</dbReference>
<dbReference type="Gene3D" id="2.130.10.30">
    <property type="entry name" value="Regulator of chromosome condensation 1/beta-lactamase-inhibitor protein II"/>
    <property type="match status" value="2"/>
</dbReference>
<accession>A0AAQ6A8Q9</accession>
<keyword evidence="3 4" id="KW-0833">Ubl conjugation pathway</keyword>